<organism evidence="1 4">
    <name type="scientific">Adineta steineri</name>
    <dbReference type="NCBI Taxonomy" id="433720"/>
    <lineage>
        <taxon>Eukaryota</taxon>
        <taxon>Metazoa</taxon>
        <taxon>Spiralia</taxon>
        <taxon>Gnathifera</taxon>
        <taxon>Rotifera</taxon>
        <taxon>Eurotatoria</taxon>
        <taxon>Bdelloidea</taxon>
        <taxon>Adinetida</taxon>
        <taxon>Adinetidae</taxon>
        <taxon>Adineta</taxon>
    </lineage>
</organism>
<evidence type="ECO:0000313" key="1">
    <source>
        <dbReference type="EMBL" id="CAF0787544.1"/>
    </source>
</evidence>
<gene>
    <name evidence="1" type="ORF">BJG266_LOCUS4485</name>
    <name evidence="2" type="ORF">QVE165_LOCUS28156</name>
</gene>
<accession>A0A813RNX4</accession>
<reference evidence="1" key="1">
    <citation type="submission" date="2021-02" db="EMBL/GenBank/DDBJ databases">
        <authorList>
            <person name="Nowell W R."/>
        </authorList>
    </citation>
    <scope>NUCLEOTIDE SEQUENCE</scope>
</reference>
<dbReference type="Proteomes" id="UP000663877">
    <property type="component" value="Unassembled WGS sequence"/>
</dbReference>
<protein>
    <submittedName>
        <fullName evidence="1">Uncharacterized protein</fullName>
    </submittedName>
</protein>
<keyword evidence="3" id="KW-1185">Reference proteome</keyword>
<sequence>MATSISNDYNGSYTDEDSGIAVDIDNSSSNDLNSSILTLSEASPSYISQSGMSSPLPPSTTTITAAARKQSDAIPLVKFASDGYVERIRPATMKNSENGDYIVGQTNRGTYIAHRTPVVPQWITRLVEEIESREQ</sequence>
<evidence type="ECO:0000313" key="2">
    <source>
        <dbReference type="EMBL" id="CAF1244393.1"/>
    </source>
</evidence>
<evidence type="ECO:0000313" key="3">
    <source>
        <dbReference type="Proteomes" id="UP000663832"/>
    </source>
</evidence>
<proteinExistence type="predicted"/>
<name>A0A813RNX4_9BILA</name>
<dbReference type="Proteomes" id="UP000663832">
    <property type="component" value="Unassembled WGS sequence"/>
</dbReference>
<comment type="caution">
    <text evidence="1">The sequence shown here is derived from an EMBL/GenBank/DDBJ whole genome shotgun (WGS) entry which is preliminary data.</text>
</comment>
<dbReference type="EMBL" id="CAJNOI010000011">
    <property type="protein sequence ID" value="CAF0787544.1"/>
    <property type="molecule type" value="Genomic_DNA"/>
</dbReference>
<dbReference type="OrthoDB" id="10013932at2759"/>
<dbReference type="EMBL" id="CAJNOM010000218">
    <property type="protein sequence ID" value="CAF1244393.1"/>
    <property type="molecule type" value="Genomic_DNA"/>
</dbReference>
<evidence type="ECO:0000313" key="4">
    <source>
        <dbReference type="Proteomes" id="UP000663877"/>
    </source>
</evidence>
<dbReference type="AlphaFoldDB" id="A0A813RNX4"/>